<gene>
    <name evidence="2" type="ORF">WN50_13825</name>
</gene>
<evidence type="ECO:0000256" key="1">
    <source>
        <dbReference type="SAM" id="SignalP"/>
    </source>
</evidence>
<dbReference type="EMBL" id="LATL02000350">
    <property type="protein sequence ID" value="KKD37527.1"/>
    <property type="molecule type" value="Genomic_DNA"/>
</dbReference>
<dbReference type="RefSeq" id="WP_046279138.1">
    <property type="nucleotide sequence ID" value="NZ_LATL02000350.1"/>
</dbReference>
<dbReference type="AlphaFoldDB" id="A0A0F5YFU3"/>
<feature type="chain" id="PRO_5002497880" description="Glycine zipper domain-containing protein" evidence="1">
    <location>
        <begin position="28"/>
        <end position="231"/>
    </location>
</feature>
<feature type="signal peptide" evidence="1">
    <location>
        <begin position="1"/>
        <end position="27"/>
    </location>
</feature>
<evidence type="ECO:0000313" key="3">
    <source>
        <dbReference type="Proteomes" id="UP000033607"/>
    </source>
</evidence>
<organism evidence="2 3">
    <name type="scientific">Limnoraphis robusta CS-951</name>
    <dbReference type="NCBI Taxonomy" id="1637645"/>
    <lineage>
        <taxon>Bacteria</taxon>
        <taxon>Bacillati</taxon>
        <taxon>Cyanobacteriota</taxon>
        <taxon>Cyanophyceae</taxon>
        <taxon>Oscillatoriophycideae</taxon>
        <taxon>Oscillatoriales</taxon>
        <taxon>Sirenicapillariaceae</taxon>
        <taxon>Limnoraphis</taxon>
    </lineage>
</organism>
<dbReference type="OrthoDB" id="9861884at2"/>
<sequence>MLKRLIVGLISVTLLFQSLVFSSPVYASPVITTENSQAVHKIPFSNSIEFYQELDKALKSNEPIVIKTDFKSYEEFPKDLKNIVKVDPSNSSIGTGGVIGALPGAHLALPAAGMGAATGLTLPLTEVTGADSLIAGAVGQLPNVMMPALLDEKALYLMICVTITGTGAGIGGLVGGPFGALVGGGLAGGACLIKDTVDKAFQSLDHSAEIKCGPYGCTITIKPTKPASSVA</sequence>
<proteinExistence type="predicted"/>
<accession>A0A0F5YFU3</accession>
<evidence type="ECO:0000313" key="2">
    <source>
        <dbReference type="EMBL" id="KKD37527.1"/>
    </source>
</evidence>
<name>A0A0F5YFU3_9CYAN</name>
<evidence type="ECO:0008006" key="4">
    <source>
        <dbReference type="Google" id="ProtNLM"/>
    </source>
</evidence>
<protein>
    <recommendedName>
        <fullName evidence="4">Glycine zipper domain-containing protein</fullName>
    </recommendedName>
</protein>
<keyword evidence="1" id="KW-0732">Signal</keyword>
<reference evidence="2 3" key="1">
    <citation type="submission" date="2015-06" db="EMBL/GenBank/DDBJ databases">
        <title>Draft genome assembly of filamentous brackish cyanobacterium Limnoraphis robusta strain CS-951.</title>
        <authorList>
            <person name="Willis A."/>
            <person name="Parks M."/>
            <person name="Burford M.A."/>
        </authorList>
    </citation>
    <scope>NUCLEOTIDE SEQUENCE [LARGE SCALE GENOMIC DNA]</scope>
    <source>
        <strain evidence="2 3">CS-951</strain>
    </source>
</reference>
<comment type="caution">
    <text evidence="2">The sequence shown here is derived from an EMBL/GenBank/DDBJ whole genome shotgun (WGS) entry which is preliminary data.</text>
</comment>
<dbReference type="Proteomes" id="UP000033607">
    <property type="component" value="Unassembled WGS sequence"/>
</dbReference>